<feature type="transmembrane region" description="Helical" evidence="3">
    <location>
        <begin position="82"/>
        <end position="103"/>
    </location>
</feature>
<protein>
    <submittedName>
        <fullName evidence="4">Uncharacterized protein</fullName>
    </submittedName>
</protein>
<keyword evidence="5" id="KW-1185">Reference proteome</keyword>
<evidence type="ECO:0000256" key="2">
    <source>
        <dbReference type="SAM" id="MobiDB-lite"/>
    </source>
</evidence>
<name>W1PIR6_AMBTC</name>
<dbReference type="GO" id="GO:0016020">
    <property type="term" value="C:membrane"/>
    <property type="evidence" value="ECO:0007669"/>
    <property type="project" value="UniProtKB-ARBA"/>
</dbReference>
<dbReference type="Proteomes" id="UP000017836">
    <property type="component" value="Unassembled WGS sequence"/>
</dbReference>
<dbReference type="PANTHER" id="PTHR23084">
    <property type="entry name" value="PHOSPHATIDYLINOSITOL-4-PHOSPHATE 5-KINASE RELATED"/>
    <property type="match status" value="1"/>
</dbReference>
<reference evidence="5" key="1">
    <citation type="journal article" date="2013" name="Science">
        <title>The Amborella genome and the evolution of flowering plants.</title>
        <authorList>
            <consortium name="Amborella Genome Project"/>
        </authorList>
    </citation>
    <scope>NUCLEOTIDE SEQUENCE [LARGE SCALE GENOMIC DNA]</scope>
</reference>
<dbReference type="Gene3D" id="2.20.110.10">
    <property type="entry name" value="Histone H3 K4-specific methyltransferase SET7/9 N-terminal domain"/>
    <property type="match status" value="4"/>
</dbReference>
<evidence type="ECO:0000256" key="1">
    <source>
        <dbReference type="ARBA" id="ARBA00022737"/>
    </source>
</evidence>
<dbReference type="Pfam" id="PF02493">
    <property type="entry name" value="MORN"/>
    <property type="match status" value="7"/>
</dbReference>
<dbReference type="OMA" id="RWFIGEG"/>
<keyword evidence="3" id="KW-0472">Membrane</keyword>
<dbReference type="FunFam" id="2.20.110.10:FF:000002">
    <property type="entry name" value="Phosphatidylinositol 4-phosphate 5-kinase 8"/>
    <property type="match status" value="4"/>
</dbReference>
<keyword evidence="3" id="KW-0812">Transmembrane</keyword>
<dbReference type="SUPFAM" id="SSF82185">
    <property type="entry name" value="Histone H3 K4-specific methyltransferase SET7/9 N-terminal domain"/>
    <property type="match status" value="2"/>
</dbReference>
<feature type="region of interest" description="Disordered" evidence="2">
    <location>
        <begin position="1"/>
        <end position="21"/>
    </location>
</feature>
<feature type="compositionally biased region" description="Polar residues" evidence="2">
    <location>
        <begin position="7"/>
        <end position="21"/>
    </location>
</feature>
<dbReference type="HOGENOM" id="CLU_032017_0_2_1"/>
<gene>
    <name evidence="4" type="ORF">AMTR_s00157p00072470</name>
</gene>
<keyword evidence="3" id="KW-1133">Transmembrane helix</keyword>
<sequence length="417" mass="47080">MEGPKNQKLTRTPSSLLRSPTVKSSINGLSILEEQAEDSYKKTHKFISPKRPGFLLIVVTISAPLLWFYLRSIPSQVENFPIMAIWLDLASVLLLFFGFALWVRRGIAGSTLGLRRLSVPFLKQLVLHLYEERHRKLGFRKGSSVAWYIGEEKSELRDRRKLIIREGVEVYSNGDMYEGEFHQGRSSGSGVYYYFGSGRYEGDWIDGKYDGYGIETWARGSRYRGQYRQGMRHGYGVYRFYTGDSYAGEWCNGQSHGCGVQSCEDGSRYVGEFKCGVKHGYGYYQFRNGDTYSGEYFADKPHGFGVYRFANGHCYEGSWHEGKKQGFGVYSFRSGDTRSGEWDNGALKNPHPSASLVVSNAVQEARKTAEKAFSVPRVEDRVNRAVVAASRAATAARVAAIKAVQNRIHGRFCDTDV</sequence>
<evidence type="ECO:0000256" key="3">
    <source>
        <dbReference type="SAM" id="Phobius"/>
    </source>
</evidence>
<dbReference type="Gramene" id="ERN07609">
    <property type="protein sequence ID" value="ERN07609"/>
    <property type="gene ID" value="AMTR_s00157p00072470"/>
</dbReference>
<evidence type="ECO:0000313" key="4">
    <source>
        <dbReference type="EMBL" id="ERN07609.1"/>
    </source>
</evidence>
<dbReference type="STRING" id="13333.W1PIR6"/>
<dbReference type="SMART" id="SM00698">
    <property type="entry name" value="MORN"/>
    <property type="match status" value="7"/>
</dbReference>
<dbReference type="EMBL" id="KI393724">
    <property type="protein sequence ID" value="ERN07609.1"/>
    <property type="molecule type" value="Genomic_DNA"/>
</dbReference>
<dbReference type="eggNOG" id="KOG0231">
    <property type="taxonomic scope" value="Eukaryota"/>
</dbReference>
<dbReference type="InterPro" id="IPR003409">
    <property type="entry name" value="MORN"/>
</dbReference>
<dbReference type="AlphaFoldDB" id="W1PIR6"/>
<organism evidence="4 5">
    <name type="scientific">Amborella trichopoda</name>
    <dbReference type="NCBI Taxonomy" id="13333"/>
    <lineage>
        <taxon>Eukaryota</taxon>
        <taxon>Viridiplantae</taxon>
        <taxon>Streptophyta</taxon>
        <taxon>Embryophyta</taxon>
        <taxon>Tracheophyta</taxon>
        <taxon>Spermatophyta</taxon>
        <taxon>Magnoliopsida</taxon>
        <taxon>Amborellales</taxon>
        <taxon>Amborellaceae</taxon>
        <taxon>Amborella</taxon>
    </lineage>
</organism>
<keyword evidence="1" id="KW-0677">Repeat</keyword>
<proteinExistence type="predicted"/>
<evidence type="ECO:0000313" key="5">
    <source>
        <dbReference type="Proteomes" id="UP000017836"/>
    </source>
</evidence>
<feature type="transmembrane region" description="Helical" evidence="3">
    <location>
        <begin position="52"/>
        <end position="70"/>
    </location>
</feature>
<dbReference type="PANTHER" id="PTHR23084:SF176">
    <property type="entry name" value="HISTONE H3 K4-SPECIFIC METHYLTRANSFERASE SET7_9 FAMILY PROTEIN"/>
    <property type="match status" value="1"/>
</dbReference>
<accession>W1PIR6</accession>